<reference evidence="6 8" key="1">
    <citation type="journal article" date="2017" name="Nature">
        <title>The sunflower genome provides insights into oil metabolism, flowering and Asterid evolution.</title>
        <authorList>
            <person name="Badouin H."/>
            <person name="Gouzy J."/>
            <person name="Grassa C.J."/>
            <person name="Murat F."/>
            <person name="Staton S.E."/>
            <person name="Cottret L."/>
            <person name="Lelandais-Briere C."/>
            <person name="Owens G.L."/>
            <person name="Carrere S."/>
            <person name="Mayjonade B."/>
            <person name="Legrand L."/>
            <person name="Gill N."/>
            <person name="Kane N.C."/>
            <person name="Bowers J.E."/>
            <person name="Hubner S."/>
            <person name="Bellec A."/>
            <person name="Berard A."/>
            <person name="Berges H."/>
            <person name="Blanchet N."/>
            <person name="Boniface M.C."/>
            <person name="Brunel D."/>
            <person name="Catrice O."/>
            <person name="Chaidir N."/>
            <person name="Claudel C."/>
            <person name="Donnadieu C."/>
            <person name="Faraut T."/>
            <person name="Fievet G."/>
            <person name="Helmstetter N."/>
            <person name="King M."/>
            <person name="Knapp S.J."/>
            <person name="Lai Z."/>
            <person name="Le Paslier M.C."/>
            <person name="Lippi Y."/>
            <person name="Lorenzon L."/>
            <person name="Mandel J.R."/>
            <person name="Marage G."/>
            <person name="Marchand G."/>
            <person name="Marquand E."/>
            <person name="Bret-Mestries E."/>
            <person name="Morien E."/>
            <person name="Nambeesan S."/>
            <person name="Nguyen T."/>
            <person name="Pegot-Espagnet P."/>
            <person name="Pouilly N."/>
            <person name="Raftis F."/>
            <person name="Sallet E."/>
            <person name="Schiex T."/>
            <person name="Thomas J."/>
            <person name="Vandecasteele C."/>
            <person name="Vares D."/>
            <person name="Vear F."/>
            <person name="Vautrin S."/>
            <person name="Crespi M."/>
            <person name="Mangin B."/>
            <person name="Burke J.M."/>
            <person name="Salse J."/>
            <person name="Munos S."/>
            <person name="Vincourt P."/>
            <person name="Rieseberg L.H."/>
            <person name="Langlade N.B."/>
        </authorList>
    </citation>
    <scope>NUCLEOTIDE SEQUENCE [LARGE SCALE GENOMIC DNA]</scope>
    <source>
        <strain evidence="8">cv. SF193</strain>
        <tissue evidence="6">Leaves</tissue>
    </source>
</reference>
<dbReference type="PANTHER" id="PTHR33469:SF40">
    <property type="entry name" value="PROTEIN EARLY FLOWERING 4-LIKE"/>
    <property type="match status" value="1"/>
</dbReference>
<accession>A0A251TWP0</accession>
<dbReference type="GO" id="GO:0048511">
    <property type="term" value="P:rhythmic process"/>
    <property type="evidence" value="ECO:0007669"/>
    <property type="project" value="UniProtKB-KW"/>
</dbReference>
<evidence type="ECO:0000313" key="6">
    <source>
        <dbReference type="EMBL" id="KAF5802594.1"/>
    </source>
</evidence>
<evidence type="ECO:0000256" key="2">
    <source>
        <dbReference type="ARBA" id="ARBA00009514"/>
    </source>
</evidence>
<dbReference type="AlphaFoldDB" id="A0A251TWP0"/>
<gene>
    <name evidence="7" type="ORF">HannXRQ_Chr09g0261711</name>
    <name evidence="6" type="ORF">HanXRQr2_Chr06g0261321</name>
</gene>
<feature type="domain" description="Protein EARLY FLOWERING 4" evidence="5">
    <location>
        <begin position="38"/>
        <end position="116"/>
    </location>
</feature>
<evidence type="ECO:0000256" key="1">
    <source>
        <dbReference type="ARBA" id="ARBA00004123"/>
    </source>
</evidence>
<evidence type="ECO:0000256" key="4">
    <source>
        <dbReference type="ARBA" id="ARBA00023242"/>
    </source>
</evidence>
<keyword evidence="3" id="KW-0090">Biological rhythms</keyword>
<comment type="subcellular location">
    <subcellularLocation>
        <location evidence="1">Nucleus</location>
    </subcellularLocation>
</comment>
<name>A0A251TWP0_HELAN</name>
<dbReference type="InParanoid" id="A0A251TWP0"/>
<dbReference type="OrthoDB" id="1895690at2759"/>
<dbReference type="GO" id="GO:0042753">
    <property type="term" value="P:positive regulation of circadian rhythm"/>
    <property type="evidence" value="ECO:0007669"/>
    <property type="project" value="InterPro"/>
</dbReference>
<dbReference type="OMA" id="NHESKIH"/>
<dbReference type="GO" id="GO:0009649">
    <property type="term" value="P:entrainment of circadian clock"/>
    <property type="evidence" value="ECO:0000318"/>
    <property type="project" value="GO_Central"/>
</dbReference>
<reference evidence="6" key="3">
    <citation type="submission" date="2020-06" db="EMBL/GenBank/DDBJ databases">
        <title>Helianthus annuus Genome sequencing and assembly Release 2.</title>
        <authorList>
            <person name="Gouzy J."/>
            <person name="Langlade N."/>
            <person name="Munos S."/>
        </authorList>
    </citation>
    <scope>NUCLEOTIDE SEQUENCE</scope>
    <source>
        <tissue evidence="6">Leaves</tissue>
    </source>
</reference>
<sequence>MSRKYASYLKKLKIAGGSKQSRTTWLMGTDSDDSDGEYDVEAWEMLSKGLKEVQRVLEENRLLIQQVNENHESKIHDNLVKNVALIQEINGNISKIRTVYSSISVNLCHFVSRRSVKNENVT</sequence>
<reference evidence="7" key="2">
    <citation type="submission" date="2017-02" db="EMBL/GenBank/DDBJ databases">
        <title>Sunflower complete genome.</title>
        <authorList>
            <person name="Langlade N."/>
            <person name="Munos S."/>
        </authorList>
    </citation>
    <scope>NUCLEOTIDE SEQUENCE [LARGE SCALE GENOMIC DNA]</scope>
    <source>
        <tissue evidence="7">Leaves</tissue>
    </source>
</reference>
<evidence type="ECO:0000256" key="3">
    <source>
        <dbReference type="ARBA" id="ARBA00023108"/>
    </source>
</evidence>
<keyword evidence="4" id="KW-0539">Nucleus</keyword>
<dbReference type="STRING" id="4232.A0A251TWP0"/>
<evidence type="ECO:0000313" key="7">
    <source>
        <dbReference type="EMBL" id="OTG15558.1"/>
    </source>
</evidence>
<dbReference type="Gramene" id="mRNA:HanXRQr2_Chr06g0261321">
    <property type="protein sequence ID" value="CDS:HanXRQr2_Chr06g0261321.1"/>
    <property type="gene ID" value="HanXRQr2_Chr06g0261321"/>
</dbReference>
<dbReference type="GO" id="GO:0005634">
    <property type="term" value="C:nucleus"/>
    <property type="evidence" value="ECO:0000318"/>
    <property type="project" value="GO_Central"/>
</dbReference>
<organism evidence="7 8">
    <name type="scientific">Helianthus annuus</name>
    <name type="common">Common sunflower</name>
    <dbReference type="NCBI Taxonomy" id="4232"/>
    <lineage>
        <taxon>Eukaryota</taxon>
        <taxon>Viridiplantae</taxon>
        <taxon>Streptophyta</taxon>
        <taxon>Embryophyta</taxon>
        <taxon>Tracheophyta</taxon>
        <taxon>Spermatophyta</taxon>
        <taxon>Magnoliopsida</taxon>
        <taxon>eudicotyledons</taxon>
        <taxon>Gunneridae</taxon>
        <taxon>Pentapetalae</taxon>
        <taxon>asterids</taxon>
        <taxon>campanulids</taxon>
        <taxon>Asterales</taxon>
        <taxon>Asteraceae</taxon>
        <taxon>Asteroideae</taxon>
        <taxon>Heliantheae alliance</taxon>
        <taxon>Heliantheae</taxon>
        <taxon>Helianthus</taxon>
    </lineage>
</organism>
<keyword evidence="8" id="KW-1185">Reference proteome</keyword>
<dbReference type="EMBL" id="MNCJ02000321">
    <property type="protein sequence ID" value="KAF5802594.1"/>
    <property type="molecule type" value="Genomic_DNA"/>
</dbReference>
<evidence type="ECO:0000313" key="8">
    <source>
        <dbReference type="Proteomes" id="UP000215914"/>
    </source>
</evidence>
<dbReference type="InterPro" id="IPR009741">
    <property type="entry name" value="EARLY_FLOWERING_4_dom"/>
</dbReference>
<dbReference type="PANTHER" id="PTHR33469">
    <property type="entry name" value="PROTEIN ELF4-LIKE 4"/>
    <property type="match status" value="1"/>
</dbReference>
<comment type="similarity">
    <text evidence="2">Belongs to the EARLY FLOWERING 4 family.</text>
</comment>
<protein>
    <recommendedName>
        <fullName evidence="5">Protein EARLY FLOWERING 4 domain-containing protein</fullName>
    </recommendedName>
</protein>
<dbReference type="Pfam" id="PF07011">
    <property type="entry name" value="Elf4"/>
    <property type="match status" value="1"/>
</dbReference>
<dbReference type="Proteomes" id="UP000215914">
    <property type="component" value="Chromosome 9"/>
</dbReference>
<evidence type="ECO:0000259" key="5">
    <source>
        <dbReference type="Pfam" id="PF07011"/>
    </source>
</evidence>
<dbReference type="InterPro" id="IPR040462">
    <property type="entry name" value="EARLY_FLOWERING_4"/>
</dbReference>
<dbReference type="EMBL" id="CM007898">
    <property type="protein sequence ID" value="OTG15558.1"/>
    <property type="molecule type" value="Genomic_DNA"/>
</dbReference>
<proteinExistence type="inferred from homology"/>